<feature type="compositionally biased region" description="Low complexity" evidence="5">
    <location>
        <begin position="682"/>
        <end position="708"/>
    </location>
</feature>
<reference evidence="8" key="1">
    <citation type="submission" date="2025-08" db="UniProtKB">
        <authorList>
            <consortium name="Ensembl"/>
        </authorList>
    </citation>
    <scope>IDENTIFICATION</scope>
</reference>
<feature type="region of interest" description="Disordered" evidence="5">
    <location>
        <begin position="810"/>
        <end position="883"/>
    </location>
</feature>
<dbReference type="GeneTree" id="ENSGT00950000182974"/>
<evidence type="ECO:0000256" key="5">
    <source>
        <dbReference type="SAM" id="MobiDB-lite"/>
    </source>
</evidence>
<comment type="subcellular location">
    <subcellularLocation>
        <location evidence="1">Nucleus</location>
    </subcellularLocation>
</comment>
<dbReference type="Pfam" id="PF18876">
    <property type="entry name" value="AFF4_CHD"/>
    <property type="match status" value="1"/>
</dbReference>
<feature type="compositionally biased region" description="Basic and acidic residues" evidence="5">
    <location>
        <begin position="855"/>
        <end position="866"/>
    </location>
</feature>
<feature type="compositionally biased region" description="Polar residues" evidence="5">
    <location>
        <begin position="120"/>
        <end position="129"/>
    </location>
</feature>
<feature type="compositionally biased region" description="Basic and acidic residues" evidence="5">
    <location>
        <begin position="559"/>
        <end position="592"/>
    </location>
</feature>
<feature type="chain" id="PRO_5030081429" evidence="6">
    <location>
        <begin position="24"/>
        <end position="1231"/>
    </location>
</feature>
<feature type="signal peptide" evidence="6">
    <location>
        <begin position="1"/>
        <end position="23"/>
    </location>
</feature>
<feature type="compositionally biased region" description="Basic and acidic residues" evidence="5">
    <location>
        <begin position="828"/>
        <end position="841"/>
    </location>
</feature>
<feature type="compositionally biased region" description="Basic residues" evidence="5">
    <location>
        <begin position="130"/>
        <end position="139"/>
    </location>
</feature>
<feature type="compositionally biased region" description="Low complexity" evidence="5">
    <location>
        <begin position="306"/>
        <end position="318"/>
    </location>
</feature>
<keyword evidence="4" id="KW-0539">Nucleus</keyword>
<feature type="region of interest" description="Disordered" evidence="5">
    <location>
        <begin position="88"/>
        <end position="773"/>
    </location>
</feature>
<keyword evidence="6" id="KW-0732">Signal</keyword>
<proteinExistence type="inferred from homology"/>
<reference evidence="8" key="2">
    <citation type="submission" date="2025-09" db="UniProtKB">
        <authorList>
            <consortium name="Ensembl"/>
        </authorList>
    </citation>
    <scope>IDENTIFICATION</scope>
</reference>
<feature type="compositionally biased region" description="Low complexity" evidence="5">
    <location>
        <begin position="143"/>
        <end position="167"/>
    </location>
</feature>
<dbReference type="InterPro" id="IPR043640">
    <property type="entry name" value="AF4/FMR2_CHD"/>
</dbReference>
<dbReference type="PANTHER" id="PTHR10528">
    <property type="entry name" value="AF4/FMR2 FAMILY MEMBER"/>
    <property type="match status" value="1"/>
</dbReference>
<feature type="compositionally biased region" description="Basic and acidic residues" evidence="5">
    <location>
        <begin position="672"/>
        <end position="681"/>
    </location>
</feature>
<feature type="compositionally biased region" description="Polar residues" evidence="5">
    <location>
        <begin position="759"/>
        <end position="768"/>
    </location>
</feature>
<accession>A0A3Q3MCC3</accession>
<organism evidence="8 9">
    <name type="scientific">Mastacembelus armatus</name>
    <name type="common">zig-zag eel</name>
    <dbReference type="NCBI Taxonomy" id="205130"/>
    <lineage>
        <taxon>Eukaryota</taxon>
        <taxon>Metazoa</taxon>
        <taxon>Chordata</taxon>
        <taxon>Craniata</taxon>
        <taxon>Vertebrata</taxon>
        <taxon>Euteleostomi</taxon>
        <taxon>Actinopterygii</taxon>
        <taxon>Neopterygii</taxon>
        <taxon>Teleostei</taxon>
        <taxon>Neoteleostei</taxon>
        <taxon>Acanthomorphata</taxon>
        <taxon>Anabantaria</taxon>
        <taxon>Synbranchiformes</taxon>
        <taxon>Mastacembelidae</taxon>
        <taxon>Mastacembelus</taxon>
    </lineage>
</organism>
<feature type="domain" description="AF4/FMR2 C-terminal homology" evidence="7">
    <location>
        <begin position="983"/>
        <end position="1230"/>
    </location>
</feature>
<feature type="compositionally biased region" description="Polar residues" evidence="5">
    <location>
        <begin position="810"/>
        <end position="820"/>
    </location>
</feature>
<feature type="compositionally biased region" description="Basic and acidic residues" evidence="5">
    <location>
        <begin position="613"/>
        <end position="640"/>
    </location>
</feature>
<keyword evidence="9" id="KW-1185">Reference proteome</keyword>
<feature type="compositionally biased region" description="Polar residues" evidence="5">
    <location>
        <begin position="502"/>
        <end position="514"/>
    </location>
</feature>
<name>A0A3Q3MCC3_9TELE</name>
<dbReference type="STRING" id="205130.ENSMAMP00000025048"/>
<evidence type="ECO:0000256" key="6">
    <source>
        <dbReference type="SAM" id="SignalP"/>
    </source>
</evidence>
<dbReference type="InParanoid" id="A0A3Q3MCC3"/>
<feature type="compositionally biased region" description="Polar residues" evidence="5">
    <location>
        <begin position="397"/>
        <end position="422"/>
    </location>
</feature>
<evidence type="ECO:0000313" key="9">
    <source>
        <dbReference type="Proteomes" id="UP000261640"/>
    </source>
</evidence>
<dbReference type="GeneID" id="113124008"/>
<evidence type="ECO:0000313" key="8">
    <source>
        <dbReference type="Ensembl" id="ENSMAMP00000025048.2"/>
    </source>
</evidence>
<dbReference type="PANTHER" id="PTHR10528:SF16">
    <property type="entry name" value="AF4_FMR2 FAMILY MEMBER 3"/>
    <property type="match status" value="1"/>
</dbReference>
<feature type="compositionally biased region" description="Basic and acidic residues" evidence="5">
    <location>
        <begin position="653"/>
        <end position="664"/>
    </location>
</feature>
<feature type="compositionally biased region" description="Polar residues" evidence="5">
    <location>
        <begin position="370"/>
        <end position="389"/>
    </location>
</feature>
<feature type="compositionally biased region" description="Polar residues" evidence="5">
    <location>
        <begin position="347"/>
        <end position="359"/>
    </location>
</feature>
<evidence type="ECO:0000256" key="2">
    <source>
        <dbReference type="ARBA" id="ARBA00007354"/>
    </source>
</evidence>
<feature type="region of interest" description="Disordered" evidence="5">
    <location>
        <begin position="1112"/>
        <end position="1150"/>
    </location>
</feature>
<feature type="region of interest" description="Disordered" evidence="5">
    <location>
        <begin position="909"/>
        <end position="984"/>
    </location>
</feature>
<dbReference type="AlphaFoldDB" id="A0A3Q3MCC3"/>
<evidence type="ECO:0000259" key="7">
    <source>
        <dbReference type="Pfam" id="PF18876"/>
    </source>
</evidence>
<evidence type="ECO:0000256" key="4">
    <source>
        <dbReference type="ARBA" id="ARBA00023242"/>
    </source>
</evidence>
<protein>
    <submittedName>
        <fullName evidence="8">AF4/FMR2 family, member 3</fullName>
    </submittedName>
</protein>
<keyword evidence="3" id="KW-0597">Phosphoprotein</keyword>
<feature type="compositionally biased region" description="Acidic residues" evidence="5">
    <location>
        <begin position="601"/>
        <end position="612"/>
    </location>
</feature>
<dbReference type="GO" id="GO:0032783">
    <property type="term" value="C:super elongation complex"/>
    <property type="evidence" value="ECO:0007669"/>
    <property type="project" value="TreeGrafter"/>
</dbReference>
<evidence type="ECO:0000256" key="1">
    <source>
        <dbReference type="ARBA" id="ARBA00004123"/>
    </source>
</evidence>
<comment type="similarity">
    <text evidence="2">Belongs to the AF4 family.</text>
</comment>
<feature type="compositionally biased region" description="Low complexity" evidence="5">
    <location>
        <begin position="909"/>
        <end position="928"/>
    </location>
</feature>
<dbReference type="Ensembl" id="ENSMAMT00000025696.2">
    <property type="protein sequence ID" value="ENSMAMP00000025048.2"/>
    <property type="gene ID" value="ENSMAMG00000016840.2"/>
</dbReference>
<dbReference type="InterPro" id="IPR007797">
    <property type="entry name" value="AF4/FMR2"/>
</dbReference>
<feature type="compositionally biased region" description="Low complexity" evidence="5">
    <location>
        <begin position="485"/>
        <end position="501"/>
    </location>
</feature>
<feature type="compositionally biased region" description="Pro residues" evidence="5">
    <location>
        <begin position="319"/>
        <end position="337"/>
    </location>
</feature>
<feature type="compositionally biased region" description="Polar residues" evidence="5">
    <location>
        <begin position="869"/>
        <end position="878"/>
    </location>
</feature>
<evidence type="ECO:0000256" key="3">
    <source>
        <dbReference type="ARBA" id="ARBA00022553"/>
    </source>
</evidence>
<feature type="compositionally biased region" description="Basic and acidic residues" evidence="5">
    <location>
        <begin position="942"/>
        <end position="958"/>
    </location>
</feature>
<dbReference type="Pfam" id="PF05110">
    <property type="entry name" value="AF-4"/>
    <property type="match status" value="1"/>
</dbReference>
<feature type="compositionally biased region" description="Pro residues" evidence="5">
    <location>
        <begin position="287"/>
        <end position="299"/>
    </location>
</feature>
<dbReference type="RefSeq" id="XP_026152234.1">
    <property type="nucleotide sequence ID" value="XM_026296449.2"/>
</dbReference>
<feature type="compositionally biased region" description="Basic and acidic residues" evidence="5">
    <location>
        <begin position="96"/>
        <end position="119"/>
    </location>
</feature>
<dbReference type="GO" id="GO:0010468">
    <property type="term" value="P:regulation of gene expression"/>
    <property type="evidence" value="ECO:0007669"/>
    <property type="project" value="InterPro"/>
</dbReference>
<dbReference type="OrthoDB" id="6382204at2759"/>
<feature type="compositionally biased region" description="Low complexity" evidence="5">
    <location>
        <begin position="270"/>
        <end position="286"/>
    </location>
</feature>
<sequence>MPTVLGGKGKLSIVCFLLRCAYSQVTRNQHNSCAKDILEDMTQSWPSQQALGGDQDQRILYNSKDGKQLTAQQRQSRGDVQLRMTRHPHVAPHKSMLADDLKLSSDDDDTHKATHESSSWDRQSLSAQRVHTHGRRARHSSSDSDSGSDSSAESGSSSLHSRSRSQSPEVQPDPESPANVQSPCNNKETDHPSAAQWQLDKWLKKSRKKSASSEQDPSLGIPGRLPSPHIQRAPSPARAWDSNQEYSPSQSPIPSPQFSYNHNNSPLPSPGYSYCPSPSPFTSTCPSPTPSPRHSPIPSPVLSVFPSPYGSPRASRSPSPIPREPPRSPSPSLPPPSRVDRYPGPLSPNQTQPSLTANPHRTRIRPWITTLPNTDTKNKHTSSSHLQPTQHHKSKSRPTQDQGQSKTKISTVLNSNQYQNYKSRPKSNFHPNSKELSKTPKAKHISHFEQIHGGRPSHSLKQKQRPLLPPNSQHSPTKAKHLVISSRETSSDSQSTSKAASNCNAVVNSTSSSCLKPRALSWEATAPTSVHVNHTKTTQKKPLTKEQEVDNRGNLTQIEGRKHERKEDRHKEKQQGKQERKEDRRLAEEQLLRRPWIQSSAEEEEEEEEEERVLERQRRREETARGEHRKNKEQQHRREWQTVLAKKRQPPNAERHLLRDDLHNQGRTKKGGRSEEDRELQPDSSPPLSRSTTPQRPPSSSSASSNSDSESDSEYQARITKVSADSTSHKRPIKRRQQAPSRPDGNKPKAVHPRGPAPGNQSDGQQSEAKQKLYTLVPFGRSDQATVHSQRGLRNLVVQIDLCLLKRVPDSTTNSTNKAPSSSCSSSTKDKQREAMKHSHVPEVVTIDNKRKRKLENGVSHRESKKSLHNVSHLSGRSESAAHTAEHNFVTETTHNGYLEEYLDSKRPLSPLSPLAVSPEPTKPPSKSKTSEQHHNHKNRDKNKDSAVKPKMEVECVKVSRQSQIPSESWGPTGHRGAVPNHEPPHHAEYYLHEAKRMKHRADAMVDKLGKAVNYVDAALSFMECGKAMEEGPLESKSPYTMYSETVELIRYAMRLKGHSGPGARQEDKQLAVLCFRCLALLYWQMFRLKKDHALKYSKVLLDYFKSSPKVPTTPPGWNDSGKGTGGPPSSLSPNAKYVGRGSHGGSTSPSLISIPQRIHQMAANHLNITNSVLYSYEYWEVADNLANENKEFFNYLNTLSGPLTLHSSITHAVQYTRQALQWIRISAKLN</sequence>
<dbReference type="Proteomes" id="UP000261640">
    <property type="component" value="Unplaced"/>
</dbReference>